<evidence type="ECO:0000313" key="2">
    <source>
        <dbReference type="EMBL" id="MEX1663913.1"/>
    </source>
</evidence>
<evidence type="ECO:0000313" key="3">
    <source>
        <dbReference type="Proteomes" id="UP001557484"/>
    </source>
</evidence>
<evidence type="ECO:0000259" key="1">
    <source>
        <dbReference type="Pfam" id="PF00535"/>
    </source>
</evidence>
<dbReference type="EMBL" id="JBFRYB010000001">
    <property type="protein sequence ID" value="MEX1663913.1"/>
    <property type="molecule type" value="Genomic_DNA"/>
</dbReference>
<reference evidence="2 3" key="1">
    <citation type="journal article" date="2011" name="Int. J. Syst. Evol. Microbiol.">
        <title>Zhongshania antarctica gen. nov., sp. nov. and Zhongshania guokunii sp. nov., gammaproteobacteria respectively isolated from coastal attached (fast) ice and surface seawater of the Antarctic.</title>
        <authorList>
            <person name="Li H.J."/>
            <person name="Zhang X.Y."/>
            <person name="Chen C.X."/>
            <person name="Zhang Y.J."/>
            <person name="Gao Z.M."/>
            <person name="Yu Y."/>
            <person name="Chen X.L."/>
            <person name="Chen B."/>
            <person name="Zhang Y.Z."/>
        </authorList>
    </citation>
    <scope>NUCLEOTIDE SEQUENCE [LARGE SCALE GENOMIC DNA]</scope>
    <source>
        <strain evidence="2 3">R06B22</strain>
    </source>
</reference>
<proteinExistence type="predicted"/>
<dbReference type="Pfam" id="PF00535">
    <property type="entry name" value="Glycos_transf_2"/>
    <property type="match status" value="1"/>
</dbReference>
<dbReference type="InterPro" id="IPR001173">
    <property type="entry name" value="Glyco_trans_2-like"/>
</dbReference>
<feature type="domain" description="Glycosyltransferase 2-like" evidence="1">
    <location>
        <begin position="13"/>
        <end position="178"/>
    </location>
</feature>
<gene>
    <name evidence="2" type="ORF">AB4875_00365</name>
</gene>
<dbReference type="InterPro" id="IPR029044">
    <property type="entry name" value="Nucleotide-diphossugar_trans"/>
</dbReference>
<dbReference type="Gene3D" id="3.90.550.10">
    <property type="entry name" value="Spore Coat Polysaccharide Biosynthesis Protein SpsA, Chain A"/>
    <property type="match status" value="1"/>
</dbReference>
<keyword evidence="3" id="KW-1185">Reference proteome</keyword>
<dbReference type="SUPFAM" id="SSF53448">
    <property type="entry name" value="Nucleotide-diphospho-sugar transferases"/>
    <property type="match status" value="1"/>
</dbReference>
<protein>
    <submittedName>
        <fullName evidence="2">Glycosyltransferase family 2 protein</fullName>
    </submittedName>
</protein>
<comment type="caution">
    <text evidence="2">The sequence shown here is derived from an EMBL/GenBank/DDBJ whole genome shotgun (WGS) entry which is preliminary data.</text>
</comment>
<dbReference type="RefSeq" id="WP_368374042.1">
    <property type="nucleotide sequence ID" value="NZ_JBFRYB010000001.1"/>
</dbReference>
<organism evidence="2 3">
    <name type="scientific">Zhongshania arctica</name>
    <dbReference type="NCBI Taxonomy" id="3238302"/>
    <lineage>
        <taxon>Bacteria</taxon>
        <taxon>Pseudomonadati</taxon>
        <taxon>Pseudomonadota</taxon>
        <taxon>Gammaproteobacteria</taxon>
        <taxon>Cellvibrionales</taxon>
        <taxon>Spongiibacteraceae</taxon>
        <taxon>Zhongshania</taxon>
    </lineage>
</organism>
<dbReference type="Proteomes" id="UP001557484">
    <property type="component" value="Unassembled WGS sequence"/>
</dbReference>
<name>A0ABV3TSF4_9GAMM</name>
<dbReference type="PANTHER" id="PTHR22916:SF71">
    <property type="entry name" value="GLYCOSYL TRANSFERASE"/>
    <property type="match status" value="1"/>
</dbReference>
<accession>A0ABV3TSF4</accession>
<sequence>MKNCENENPSKVSVCVVTYNQEKYIAGCLESLVGQVVNFKYEIIVGDDFSTDGTREILISLQRKYPKLIRLNFQACNVGAIANMVSTYRLATGKYISHIDGDDFALENKLQKQFNALEEDSNCVICSHDMLIVDSEGKEANTSFRRHKKKINSLVDLYSKLPFFAHSSKMFLNDLDDSYWENFTPETIDIEIHVKQSMKGNIYHLDDVLGGYRSMVGISLKNNCVNPALPNATDRVFAESLLNPDLNHRRIKRSYAAAVFSYAYQSAIYGDKKGVVDYIDKSIRISYVSPFQILFKCLSSQPWLLVCLARLRAKMQGYKI</sequence>
<dbReference type="PANTHER" id="PTHR22916">
    <property type="entry name" value="GLYCOSYLTRANSFERASE"/>
    <property type="match status" value="1"/>
</dbReference>